<proteinExistence type="predicted"/>
<evidence type="ECO:0000256" key="6">
    <source>
        <dbReference type="ARBA" id="ARBA00022989"/>
    </source>
</evidence>
<dbReference type="PANTHER" id="PTHR33162:SF1">
    <property type="entry name" value="SEC-INDEPENDENT PROTEIN TRANSLOCASE PROTEIN TATA, CHLOROPLASTIC"/>
    <property type="match status" value="1"/>
</dbReference>
<keyword evidence="7" id="KW-0811">Translocation</keyword>
<evidence type="ECO:0000256" key="8">
    <source>
        <dbReference type="ARBA" id="ARBA00023136"/>
    </source>
</evidence>
<organism evidence="9 10">
    <name type="scientific">Aeromicrobium alkaliterrae</name>
    <dbReference type="NCBI Taxonomy" id="302168"/>
    <lineage>
        <taxon>Bacteria</taxon>
        <taxon>Bacillati</taxon>
        <taxon>Actinomycetota</taxon>
        <taxon>Actinomycetes</taxon>
        <taxon>Propionibacteriales</taxon>
        <taxon>Nocardioidaceae</taxon>
        <taxon>Aeromicrobium</taxon>
    </lineage>
</organism>
<keyword evidence="4" id="KW-0812">Transmembrane</keyword>
<evidence type="ECO:0000256" key="3">
    <source>
        <dbReference type="ARBA" id="ARBA00022475"/>
    </source>
</evidence>
<protein>
    <submittedName>
        <fullName evidence="9">Sec-independent protein translocase protein TatB</fullName>
    </submittedName>
</protein>
<evidence type="ECO:0000256" key="4">
    <source>
        <dbReference type="ARBA" id="ARBA00022692"/>
    </source>
</evidence>
<evidence type="ECO:0000256" key="2">
    <source>
        <dbReference type="ARBA" id="ARBA00022448"/>
    </source>
</evidence>
<keyword evidence="3" id="KW-1003">Cell membrane</keyword>
<gene>
    <name evidence="9" type="primary">tatB</name>
    <name evidence="9" type="ORF">GCM10009710_34280</name>
</gene>
<name>A0ABN2KA98_9ACTN</name>
<dbReference type="Gene3D" id="1.20.5.3310">
    <property type="match status" value="1"/>
</dbReference>
<comment type="subcellular location">
    <subcellularLocation>
        <location evidence="1">Membrane</location>
        <topology evidence="1">Single-pass membrane protein</topology>
    </subcellularLocation>
</comment>
<keyword evidence="5" id="KW-0653">Protein transport</keyword>
<accession>A0ABN2KA98</accession>
<dbReference type="Pfam" id="PF02416">
    <property type="entry name" value="TatA_B_E"/>
    <property type="match status" value="1"/>
</dbReference>
<comment type="caution">
    <text evidence="9">The sequence shown here is derived from an EMBL/GenBank/DDBJ whole genome shotgun (WGS) entry which is preliminary data.</text>
</comment>
<keyword evidence="10" id="KW-1185">Reference proteome</keyword>
<dbReference type="Proteomes" id="UP001501057">
    <property type="component" value="Unassembled WGS sequence"/>
</dbReference>
<sequence length="109" mass="11750">MFGMGWAEIGVILVVAMLVFGPERLPELAKQAGGFVRTVKQMADNAKNDLGREIGQDLSGLQLRDLDPREAVRRTFLDEPLLSGGTAAKAVTSRALRPGEKPPFDAEAT</sequence>
<dbReference type="InterPro" id="IPR018448">
    <property type="entry name" value="TatB"/>
</dbReference>
<evidence type="ECO:0000256" key="5">
    <source>
        <dbReference type="ARBA" id="ARBA00022927"/>
    </source>
</evidence>
<evidence type="ECO:0000256" key="7">
    <source>
        <dbReference type="ARBA" id="ARBA00023010"/>
    </source>
</evidence>
<reference evidence="9 10" key="1">
    <citation type="journal article" date="2019" name="Int. J. Syst. Evol. Microbiol.">
        <title>The Global Catalogue of Microorganisms (GCM) 10K type strain sequencing project: providing services to taxonomists for standard genome sequencing and annotation.</title>
        <authorList>
            <consortium name="The Broad Institute Genomics Platform"/>
            <consortium name="The Broad Institute Genome Sequencing Center for Infectious Disease"/>
            <person name="Wu L."/>
            <person name="Ma J."/>
        </authorList>
    </citation>
    <scope>NUCLEOTIDE SEQUENCE [LARGE SCALE GENOMIC DNA]</scope>
    <source>
        <strain evidence="9 10">JCM 13518</strain>
    </source>
</reference>
<keyword evidence="8" id="KW-0472">Membrane</keyword>
<dbReference type="EMBL" id="BAAAME010000010">
    <property type="protein sequence ID" value="GAA1751681.1"/>
    <property type="molecule type" value="Genomic_DNA"/>
</dbReference>
<dbReference type="NCBIfam" id="NF002377">
    <property type="entry name" value="PRK01371.1-4"/>
    <property type="match status" value="1"/>
</dbReference>
<keyword evidence="6" id="KW-1133">Transmembrane helix</keyword>
<evidence type="ECO:0000256" key="1">
    <source>
        <dbReference type="ARBA" id="ARBA00004167"/>
    </source>
</evidence>
<dbReference type="InterPro" id="IPR003369">
    <property type="entry name" value="TatA/B/E"/>
</dbReference>
<dbReference type="PRINTS" id="PR01506">
    <property type="entry name" value="TATBPROTEIN"/>
</dbReference>
<dbReference type="NCBIfam" id="TIGR01410">
    <property type="entry name" value="tatB"/>
    <property type="match status" value="1"/>
</dbReference>
<evidence type="ECO:0000313" key="9">
    <source>
        <dbReference type="EMBL" id="GAA1751681.1"/>
    </source>
</evidence>
<keyword evidence="2" id="KW-0813">Transport</keyword>
<evidence type="ECO:0000313" key="10">
    <source>
        <dbReference type="Proteomes" id="UP001501057"/>
    </source>
</evidence>
<dbReference type="PANTHER" id="PTHR33162">
    <property type="entry name" value="SEC-INDEPENDENT PROTEIN TRANSLOCASE PROTEIN TATA, CHLOROPLASTIC"/>
    <property type="match status" value="1"/>
</dbReference>